<dbReference type="EMBL" id="BJJW01000005">
    <property type="protein sequence ID" value="GDZ83503.1"/>
    <property type="molecule type" value="Genomic_DNA"/>
</dbReference>
<dbReference type="Gene3D" id="3.40.50.300">
    <property type="entry name" value="P-loop containing nucleotide triphosphate hydrolases"/>
    <property type="match status" value="2"/>
</dbReference>
<dbReference type="AlphaFoldDB" id="A0A5A5U0Y4"/>
<name>A0A5A5U0Y4_LEUCI</name>
<dbReference type="InterPro" id="IPR002789">
    <property type="entry name" value="HerA_central"/>
</dbReference>
<dbReference type="PANTHER" id="PTHR42957">
    <property type="entry name" value="HELICASE MJ1565-RELATED"/>
    <property type="match status" value="1"/>
</dbReference>
<evidence type="ECO:0000313" key="2">
    <source>
        <dbReference type="EMBL" id="GDZ83503.1"/>
    </source>
</evidence>
<accession>A0A5A5U0Y4</accession>
<gene>
    <name evidence="2" type="ORF">LCIT_07450</name>
</gene>
<dbReference type="RefSeq" id="WP_149334106.1">
    <property type="nucleotide sequence ID" value="NZ_BJJW01000005.1"/>
</dbReference>
<dbReference type="InterPro" id="IPR003593">
    <property type="entry name" value="AAA+_ATPase"/>
</dbReference>
<evidence type="ECO:0000259" key="1">
    <source>
        <dbReference type="SMART" id="SM00382"/>
    </source>
</evidence>
<dbReference type="SMART" id="SM00382">
    <property type="entry name" value="AAA"/>
    <property type="match status" value="1"/>
</dbReference>
<proteinExistence type="predicted"/>
<sequence length="399" mass="44478">MQIDHFAEALDASQPLSIDANSLLAHHLLITGATGSGKSTSLLRLVECLRDKKQATIIFDPTGEYQTAGHVVRYKLGENASIDVSQLTAMEITKLLGDHEGEFVDRFESAITALQIQKQVVKQPGIYNKINRTQVSYRNDKSQLKFCGHDYDTSQLINQLIQEFIVPYADHQADYNLLGQTLDYQVIQRHWSKILAMQEQLSSPNLAGLFKHEQVNAQQPQTDMSYVLKLFATRKSQATLVIDVSMLMKHGAQSRLVLSILLRELLTIRTTSDARFPLTIFLDEAHRFLPNNNDTLSDSGLFKLIREGRKYGLYVVLSTQSPLDLPVKLSGQFGSLLIHQLNNQAEITSLLNNQAEQVAAYQKLSPGQGLLKIDGTTVVHPVCVAIPNALHSTDSPKFS</sequence>
<protein>
    <recommendedName>
        <fullName evidence="1">AAA+ ATPase domain-containing protein</fullName>
    </recommendedName>
</protein>
<feature type="domain" description="AAA+ ATPase" evidence="1">
    <location>
        <begin position="24"/>
        <end position="339"/>
    </location>
</feature>
<dbReference type="Pfam" id="PF01935">
    <property type="entry name" value="DUF87"/>
    <property type="match status" value="1"/>
</dbReference>
<dbReference type="InterPro" id="IPR008571">
    <property type="entry name" value="HerA-like"/>
</dbReference>
<dbReference type="InterPro" id="IPR027417">
    <property type="entry name" value="P-loop_NTPase"/>
</dbReference>
<dbReference type="Proteomes" id="UP000323274">
    <property type="component" value="Unassembled WGS sequence"/>
</dbReference>
<dbReference type="PANTHER" id="PTHR42957:SF1">
    <property type="entry name" value="HELICASE MJ1565-RELATED"/>
    <property type="match status" value="1"/>
</dbReference>
<organism evidence="2 3">
    <name type="scientific">Leuconostoc citreum</name>
    <dbReference type="NCBI Taxonomy" id="33964"/>
    <lineage>
        <taxon>Bacteria</taxon>
        <taxon>Bacillati</taxon>
        <taxon>Bacillota</taxon>
        <taxon>Bacilli</taxon>
        <taxon>Lactobacillales</taxon>
        <taxon>Lactobacillaceae</taxon>
        <taxon>Leuconostoc</taxon>
    </lineage>
</organism>
<evidence type="ECO:0000313" key="3">
    <source>
        <dbReference type="Proteomes" id="UP000323274"/>
    </source>
</evidence>
<reference evidence="2 3" key="1">
    <citation type="submission" date="2019-04" db="EMBL/GenBank/DDBJ databases">
        <title>A pseudo-fructophilic Leuconostoc citreum strain F192-5 isolated from peel of satsuma mandarin: the first report for isolation and characterization of strain-dependent fructophilic-like characteristics.</title>
        <authorList>
            <person name="Maeno S."/>
            <person name="Tanizawa Y."/>
            <person name="Kajikawa A."/>
            <person name="Kanesaki Y."/>
            <person name="Kubota E."/>
            <person name="Arita M."/>
            <person name="Leon D."/>
            <person name="Endo A."/>
        </authorList>
    </citation>
    <scope>NUCLEOTIDE SEQUENCE [LARGE SCALE GENOMIC DNA]</scope>
    <source>
        <strain evidence="2 3">F192-5</strain>
    </source>
</reference>
<comment type="caution">
    <text evidence="2">The sequence shown here is derived from an EMBL/GenBank/DDBJ whole genome shotgun (WGS) entry which is preliminary data.</text>
</comment>
<dbReference type="SUPFAM" id="SSF52540">
    <property type="entry name" value="P-loop containing nucleoside triphosphate hydrolases"/>
    <property type="match status" value="1"/>
</dbReference>